<accession>A0ABS1Q6I7</accession>
<dbReference type="Proteomes" id="UP000621510">
    <property type="component" value="Unassembled WGS sequence"/>
</dbReference>
<name>A0ABS1Q6I7_9ACTN</name>
<keyword evidence="2" id="KW-1185">Reference proteome</keyword>
<dbReference type="RefSeq" id="WP_201858052.1">
    <property type="nucleotide sequence ID" value="NZ_JAERRG010000047.1"/>
</dbReference>
<evidence type="ECO:0000313" key="2">
    <source>
        <dbReference type="Proteomes" id="UP000621510"/>
    </source>
</evidence>
<gene>
    <name evidence="1" type="ORF">JK364_49575</name>
</gene>
<comment type="caution">
    <text evidence="1">The sequence shown here is derived from an EMBL/GenBank/DDBJ whole genome shotgun (WGS) entry which is preliminary data.</text>
</comment>
<protein>
    <submittedName>
        <fullName evidence="1">Uncharacterized protein</fullName>
    </submittedName>
</protein>
<reference evidence="1 2" key="1">
    <citation type="submission" date="2021-01" db="EMBL/GenBank/DDBJ databases">
        <title>WGS of actinomycetes isolated from Thailand.</title>
        <authorList>
            <person name="Thawai C."/>
        </authorList>
    </citation>
    <scope>NUCLEOTIDE SEQUENCE [LARGE SCALE GENOMIC DNA]</scope>
    <source>
        <strain evidence="1 2">CA3R110</strain>
    </source>
</reference>
<proteinExistence type="predicted"/>
<dbReference type="EMBL" id="JAERRG010000047">
    <property type="protein sequence ID" value="MBL1120290.1"/>
    <property type="molecule type" value="Genomic_DNA"/>
</dbReference>
<organism evidence="1 2">
    <name type="scientific">Streptomyces endocoffeicus</name>
    <dbReference type="NCBI Taxonomy" id="2898945"/>
    <lineage>
        <taxon>Bacteria</taxon>
        <taxon>Bacillati</taxon>
        <taxon>Actinomycetota</taxon>
        <taxon>Actinomycetes</taxon>
        <taxon>Kitasatosporales</taxon>
        <taxon>Streptomycetaceae</taxon>
        <taxon>Streptomyces</taxon>
    </lineage>
</organism>
<sequence length="219" mass="23057">MSHRDVPRSMLDVGRGTTSTATETAAIDALTARRWEAGRGLCMRPTGMGPDYIFIAPVIGEDDQMPGAGGAWEGPHDKRAWFLAADRLQRDLLDAGWTSHGHGPTGTLFKRPAPAAVQQLASDGASLSDAPPGASVRLLAIAQEVGVTGGMLGKAVLQAARRDMPETPDGDAAELPHGQAAQKAKSINDMGMAAQLVFLYEGYVSEAAFRSFLEELSAS</sequence>
<evidence type="ECO:0000313" key="1">
    <source>
        <dbReference type="EMBL" id="MBL1120290.1"/>
    </source>
</evidence>